<dbReference type="AlphaFoldDB" id="A0A367XG52"/>
<dbReference type="PANTHER" id="PTHR30537:SF5">
    <property type="entry name" value="HTH-TYPE TRANSCRIPTIONAL ACTIVATOR TTDR-RELATED"/>
    <property type="match status" value="1"/>
</dbReference>
<accession>A0A367XG52</accession>
<proteinExistence type="inferred from homology"/>
<evidence type="ECO:0000313" key="3">
    <source>
        <dbReference type="EMBL" id="RCK51652.1"/>
    </source>
</evidence>
<dbReference type="SUPFAM" id="SSF53850">
    <property type="entry name" value="Periplasmic binding protein-like II"/>
    <property type="match status" value="1"/>
</dbReference>
<evidence type="ECO:0000256" key="1">
    <source>
        <dbReference type="ARBA" id="ARBA00009437"/>
    </source>
</evidence>
<dbReference type="GO" id="GO:0043565">
    <property type="term" value="F:sequence-specific DNA binding"/>
    <property type="evidence" value="ECO:0007669"/>
    <property type="project" value="TreeGrafter"/>
</dbReference>
<evidence type="ECO:0000313" key="4">
    <source>
        <dbReference type="Proteomes" id="UP000252517"/>
    </source>
</evidence>
<dbReference type="EMBL" id="JPWH01000005">
    <property type="protein sequence ID" value="RCK51652.1"/>
    <property type="molecule type" value="Genomic_DNA"/>
</dbReference>
<reference evidence="3 4" key="1">
    <citation type="submission" date="2014-07" db="EMBL/GenBank/DDBJ databases">
        <title>Draft genome sequence of Thalassospira profundimaris S25-3-2.</title>
        <authorList>
            <person name="Lai Q."/>
            <person name="Shao Z."/>
        </authorList>
    </citation>
    <scope>NUCLEOTIDE SEQUENCE [LARGE SCALE GENOMIC DNA]</scope>
    <source>
        <strain evidence="3 4">S25-3-2</strain>
    </source>
</reference>
<dbReference type="InterPro" id="IPR058163">
    <property type="entry name" value="LysR-type_TF_proteobact-type"/>
</dbReference>
<dbReference type="GO" id="GO:0006351">
    <property type="term" value="P:DNA-templated transcription"/>
    <property type="evidence" value="ECO:0007669"/>
    <property type="project" value="TreeGrafter"/>
</dbReference>
<dbReference type="Proteomes" id="UP000252517">
    <property type="component" value="Unassembled WGS sequence"/>
</dbReference>
<protein>
    <recommendedName>
        <fullName evidence="2">LysR substrate-binding domain-containing protein</fullName>
    </recommendedName>
</protein>
<organism evidence="3 4">
    <name type="scientific">Thalassospira profundimaris</name>
    <dbReference type="NCBI Taxonomy" id="502049"/>
    <lineage>
        <taxon>Bacteria</taxon>
        <taxon>Pseudomonadati</taxon>
        <taxon>Pseudomonadota</taxon>
        <taxon>Alphaproteobacteria</taxon>
        <taxon>Rhodospirillales</taxon>
        <taxon>Thalassospiraceae</taxon>
        <taxon>Thalassospira</taxon>
    </lineage>
</organism>
<comment type="similarity">
    <text evidence="1">Belongs to the LysR transcriptional regulatory family.</text>
</comment>
<evidence type="ECO:0000259" key="2">
    <source>
        <dbReference type="Pfam" id="PF03466"/>
    </source>
</evidence>
<dbReference type="GO" id="GO:0003700">
    <property type="term" value="F:DNA-binding transcription factor activity"/>
    <property type="evidence" value="ECO:0007669"/>
    <property type="project" value="TreeGrafter"/>
</dbReference>
<dbReference type="Gene3D" id="3.40.190.290">
    <property type="match status" value="1"/>
</dbReference>
<dbReference type="Pfam" id="PF03466">
    <property type="entry name" value="LysR_substrate"/>
    <property type="match status" value="1"/>
</dbReference>
<dbReference type="InterPro" id="IPR005119">
    <property type="entry name" value="LysR_subst-bd"/>
</dbReference>
<sequence>MTNATDAALQSAIEGWGIARLLSYQVSPAIEAGKFETVLTDYEEKPMSIHLVYPEGRHAAAKVRAFIDFATERLRETPAVRQYA</sequence>
<comment type="caution">
    <text evidence="3">The sequence shown here is derived from an EMBL/GenBank/DDBJ whole genome shotgun (WGS) entry which is preliminary data.</text>
</comment>
<gene>
    <name evidence="3" type="ORF">TH25_08130</name>
</gene>
<feature type="domain" description="LysR substrate-binding" evidence="2">
    <location>
        <begin position="2"/>
        <end position="74"/>
    </location>
</feature>
<name>A0A367XG52_9PROT</name>
<dbReference type="PANTHER" id="PTHR30537">
    <property type="entry name" value="HTH-TYPE TRANSCRIPTIONAL REGULATOR"/>
    <property type="match status" value="1"/>
</dbReference>